<reference evidence="1 2" key="1">
    <citation type="submission" date="2019-10" db="EMBL/GenBank/DDBJ databases">
        <title>Taxonomy of Antarctic Massilia spp.: description of Massilia rubra sp. nov., Massilia aquatica sp. nov., Massilia mucilaginosa sp. nov., Massilia frigida sp. nov. isolated from streams, lakes and regoliths.</title>
        <authorList>
            <person name="Holochova P."/>
            <person name="Sedlacek I."/>
            <person name="Kralova S."/>
            <person name="Maslanova I."/>
            <person name="Busse H.-J."/>
            <person name="Stankova E."/>
            <person name="Vrbovska V."/>
            <person name="Kovarovic V."/>
            <person name="Bartak M."/>
            <person name="Svec P."/>
            <person name="Pantucek R."/>
        </authorList>
    </citation>
    <scope>NUCLEOTIDE SEQUENCE [LARGE SCALE GENOMIC DNA]</scope>
    <source>
        <strain evidence="1 2">CCM 8694</strain>
    </source>
</reference>
<protein>
    <submittedName>
        <fullName evidence="1">Uncharacterized protein</fullName>
    </submittedName>
</protein>
<sequence length="205" mass="22848">MLKISANHQKQSEFNIYKRDVLKESTIERVQIEKESRDVKGLAKLNGGMQVIAAVKELVEVSKDFSVEGRWKPTQDLRADITGRLQPGESLHVKVGQQDGNGKFESISITHANKPRLEERKSVTQTDIFQKTMDDAAGTAPHRADPPTEFVVERPARDGDRCAPGNLDGRPGGFVRSDSAYRAIENELMTRHGSVRAVEPQSDRN</sequence>
<name>A0ABX0MV17_9BURK</name>
<proteinExistence type="predicted"/>
<comment type="caution">
    <text evidence="1">The sequence shown here is derived from an EMBL/GenBank/DDBJ whole genome shotgun (WGS) entry which is preliminary data.</text>
</comment>
<keyword evidence="2" id="KW-1185">Reference proteome</keyword>
<dbReference type="EMBL" id="WHJF01000149">
    <property type="protein sequence ID" value="NHZ66601.1"/>
    <property type="molecule type" value="Genomic_DNA"/>
</dbReference>
<accession>A0ABX0MV17</accession>
<evidence type="ECO:0000313" key="1">
    <source>
        <dbReference type="EMBL" id="NHZ66601.1"/>
    </source>
</evidence>
<evidence type="ECO:0000313" key="2">
    <source>
        <dbReference type="Proteomes" id="UP000610594"/>
    </source>
</evidence>
<dbReference type="Proteomes" id="UP000610594">
    <property type="component" value="Unassembled WGS sequence"/>
</dbReference>
<gene>
    <name evidence="1" type="ORF">F1735_30645</name>
</gene>
<organism evidence="1 2">
    <name type="scientific">Massilia genomosp. 1</name>
    <dbReference type="NCBI Taxonomy" id="2609280"/>
    <lineage>
        <taxon>Bacteria</taxon>
        <taxon>Pseudomonadati</taxon>
        <taxon>Pseudomonadota</taxon>
        <taxon>Betaproteobacteria</taxon>
        <taxon>Burkholderiales</taxon>
        <taxon>Oxalobacteraceae</taxon>
        <taxon>Telluria group</taxon>
        <taxon>Massilia</taxon>
    </lineage>
</organism>